<keyword evidence="3" id="KW-1185">Reference proteome</keyword>
<sequence length="101" mass="12175">MRYTRFYFGLVLFLLIAGAFFFYLINDTYVEAVYQIGEENLVEENGDYYLILDNRKLTLPERLYDEIKWEKNDEYHVGYEYKSFSKNNGDVVMLKKYGYSP</sequence>
<organism evidence="2 3">
    <name type="scientific">Lysinibacillus xylanilyticus</name>
    <dbReference type="NCBI Taxonomy" id="582475"/>
    <lineage>
        <taxon>Bacteria</taxon>
        <taxon>Bacillati</taxon>
        <taxon>Bacillota</taxon>
        <taxon>Bacilli</taxon>
        <taxon>Bacillales</taxon>
        <taxon>Bacillaceae</taxon>
        <taxon>Lysinibacillus</taxon>
    </lineage>
</organism>
<protein>
    <recommendedName>
        <fullName evidence="4">DUF3139 domain-containing protein</fullName>
    </recommendedName>
</protein>
<feature type="transmembrane region" description="Helical" evidence="1">
    <location>
        <begin position="6"/>
        <end position="25"/>
    </location>
</feature>
<evidence type="ECO:0008006" key="4">
    <source>
        <dbReference type="Google" id="ProtNLM"/>
    </source>
</evidence>
<proteinExistence type="predicted"/>
<comment type="caution">
    <text evidence="2">The sequence shown here is derived from an EMBL/GenBank/DDBJ whole genome shotgun (WGS) entry which is preliminary data.</text>
</comment>
<evidence type="ECO:0000256" key="1">
    <source>
        <dbReference type="SAM" id="Phobius"/>
    </source>
</evidence>
<dbReference type="Proteomes" id="UP001558534">
    <property type="component" value="Unassembled WGS sequence"/>
</dbReference>
<gene>
    <name evidence="2" type="ORF">AB1300_00545</name>
</gene>
<dbReference type="EMBL" id="JBFRHK010000001">
    <property type="protein sequence ID" value="MEX3743614.1"/>
    <property type="molecule type" value="Genomic_DNA"/>
</dbReference>
<reference evidence="2 3" key="1">
    <citation type="submission" date="2024-07" db="EMBL/GenBank/DDBJ databases">
        <title>Characterization of a bacterium isolated from hydrolysated instant sea cucumber by whole-genome sequencing and metabolomics.</title>
        <authorList>
            <person name="Luo X."/>
            <person name="Zhang Z."/>
            <person name="Zheng Z."/>
            <person name="Zhang W."/>
            <person name="Ming T."/>
            <person name="Jiao L."/>
            <person name="Su X."/>
            <person name="Kong F."/>
            <person name="Xu J."/>
        </authorList>
    </citation>
    <scope>NUCLEOTIDE SEQUENCE [LARGE SCALE GENOMIC DNA]</scope>
    <source>
        <strain evidence="2 3">XL-2024</strain>
    </source>
</reference>
<keyword evidence="1" id="KW-0472">Membrane</keyword>
<keyword evidence="1" id="KW-0812">Transmembrane</keyword>
<evidence type="ECO:0000313" key="2">
    <source>
        <dbReference type="EMBL" id="MEX3743614.1"/>
    </source>
</evidence>
<evidence type="ECO:0000313" key="3">
    <source>
        <dbReference type="Proteomes" id="UP001558534"/>
    </source>
</evidence>
<dbReference type="RefSeq" id="WP_368634658.1">
    <property type="nucleotide sequence ID" value="NZ_JBFRHK010000001.1"/>
</dbReference>
<name>A0ABV3VQH0_9BACI</name>
<accession>A0ABV3VQH0</accession>
<keyword evidence="1" id="KW-1133">Transmembrane helix</keyword>